<organism evidence="3 4">
    <name type="scientific">Effrenium voratum</name>
    <dbReference type="NCBI Taxonomy" id="2562239"/>
    <lineage>
        <taxon>Eukaryota</taxon>
        <taxon>Sar</taxon>
        <taxon>Alveolata</taxon>
        <taxon>Dinophyceae</taxon>
        <taxon>Suessiales</taxon>
        <taxon>Symbiodiniaceae</taxon>
        <taxon>Effrenium</taxon>
    </lineage>
</organism>
<proteinExistence type="predicted"/>
<evidence type="ECO:0000313" key="3">
    <source>
        <dbReference type="EMBL" id="CAJ1386503.1"/>
    </source>
</evidence>
<reference evidence="3" key="1">
    <citation type="submission" date="2023-08" db="EMBL/GenBank/DDBJ databases">
        <authorList>
            <person name="Chen Y."/>
            <person name="Shah S."/>
            <person name="Dougan E. K."/>
            <person name="Thang M."/>
            <person name="Chan C."/>
        </authorList>
    </citation>
    <scope>NUCLEOTIDE SEQUENCE</scope>
</reference>
<protein>
    <recommendedName>
        <fullName evidence="2">Helicase C-terminal domain-containing protein</fullName>
    </recommendedName>
</protein>
<evidence type="ECO:0000259" key="2">
    <source>
        <dbReference type="Pfam" id="PF00271"/>
    </source>
</evidence>
<gene>
    <name evidence="3" type="ORF">EVOR1521_LOCUS12821</name>
</gene>
<dbReference type="AlphaFoldDB" id="A0AA36IEY2"/>
<dbReference type="SUPFAM" id="SSF52540">
    <property type="entry name" value="P-loop containing nucleoside triphosphate hydrolases"/>
    <property type="match status" value="2"/>
</dbReference>
<feature type="domain" description="Helicase C-terminal" evidence="2">
    <location>
        <begin position="563"/>
        <end position="622"/>
    </location>
</feature>
<keyword evidence="4" id="KW-1185">Reference proteome</keyword>
<dbReference type="Gene3D" id="3.40.50.300">
    <property type="entry name" value="P-loop containing nucleotide triphosphate hydrolases"/>
    <property type="match status" value="2"/>
</dbReference>
<dbReference type="Proteomes" id="UP001178507">
    <property type="component" value="Unassembled WGS sequence"/>
</dbReference>
<accession>A0AA36IEY2</accession>
<dbReference type="EMBL" id="CAUJNA010001376">
    <property type="protein sequence ID" value="CAJ1386503.1"/>
    <property type="molecule type" value="Genomic_DNA"/>
</dbReference>
<dbReference type="CDD" id="cd18785">
    <property type="entry name" value="SF2_C"/>
    <property type="match status" value="1"/>
</dbReference>
<feature type="compositionally biased region" description="Acidic residues" evidence="1">
    <location>
        <begin position="59"/>
        <end position="74"/>
    </location>
</feature>
<dbReference type="InterPro" id="IPR027417">
    <property type="entry name" value="P-loop_NTPase"/>
</dbReference>
<dbReference type="InterPro" id="IPR001650">
    <property type="entry name" value="Helicase_C-like"/>
</dbReference>
<dbReference type="Pfam" id="PF00271">
    <property type="entry name" value="Helicase_C"/>
    <property type="match status" value="1"/>
</dbReference>
<sequence>MRCIPTPARQGLSFLDTGAIHELLQRLPEHLTQEALADLRRRLQPEVLAWCQHWDTDDGALEPEEPLSSDEELTDEPKKQKRVRLAPPVPEDGYPSHLWGTGWRQGMPGFNEHARLVLSKLREMKWKPPTQGEVELLQQQWVVASLMHPASPVQRLLCDHNTGSGKTLCMIRIMDNFFFDPRAKLAIFPKDSVVDNFYSALWEWPSRWRDYCCHLAPAAAALACGGDWRRARHARWHLAGSQALLQRAAVEKWGLQKAIKELCVKPMREACEMKRAFYGGKARESFIASFWQGADGDDVHPPAAPLRAYRFTSAGGQAAEVVDGVPRGCIFKVGFDEGSGNPYSGKVVIMDEGHHLTRPNMIYQQQLDRLREYVESATGSVFVSCTGSMEADSASDPRMLLDAVKGQLNRQCSDEGFLSSHHKRGPSFPHQSPAPCAEGVYSDQVQRQVTTYVELKGVSLVRYVYQAMKLQREGKPKDTLANYTNIYVYAGSSSQPSCQQTLLYNPDSRPKFAPAMRTVIEAAKKRQKSLVMIGRKTGYKALLALMHHEADQHGFGVAEYEQMAQFNQRSNLQGQHFMVMVLEAEKGGEGIEFLAVRHAIFLDVPWRLADYKQRCGRVVRCGSHNGLSESERTVRFSFLAARFPEFARKDLGAFALFAFCGQWGGPKTIRYTSEPPPEDIISASQEFVRRCAMRGIQNLRVLAEADHLSEDDLVDEGISQKLRSRLEVALDELREDAQSVRGVIATDTFDEEHMDKLKMQFCNVAPALAKIRGGALDVGFY</sequence>
<name>A0AA36IEY2_9DINO</name>
<comment type="caution">
    <text evidence="3">The sequence shown here is derived from an EMBL/GenBank/DDBJ whole genome shotgun (WGS) entry which is preliminary data.</text>
</comment>
<evidence type="ECO:0000313" key="4">
    <source>
        <dbReference type="Proteomes" id="UP001178507"/>
    </source>
</evidence>
<feature type="region of interest" description="Disordered" evidence="1">
    <location>
        <begin position="59"/>
        <end position="87"/>
    </location>
</feature>
<evidence type="ECO:0000256" key="1">
    <source>
        <dbReference type="SAM" id="MobiDB-lite"/>
    </source>
</evidence>